<gene>
    <name evidence="1" type="ORF">J2X78_000951</name>
</gene>
<evidence type="ECO:0000313" key="2">
    <source>
        <dbReference type="Proteomes" id="UP001246858"/>
    </source>
</evidence>
<reference evidence="1" key="1">
    <citation type="submission" date="2023-07" db="EMBL/GenBank/DDBJ databases">
        <title>Sorghum-associated microbial communities from plants grown in Nebraska, USA.</title>
        <authorList>
            <person name="Schachtman D."/>
        </authorList>
    </citation>
    <scope>NUCLEOTIDE SEQUENCE</scope>
    <source>
        <strain evidence="1">2697</strain>
    </source>
</reference>
<dbReference type="EMBL" id="JAVDTF010000001">
    <property type="protein sequence ID" value="MDR6782399.1"/>
    <property type="molecule type" value="Genomic_DNA"/>
</dbReference>
<comment type="caution">
    <text evidence="1">The sequence shown here is derived from an EMBL/GenBank/DDBJ whole genome shotgun (WGS) entry which is preliminary data.</text>
</comment>
<dbReference type="Proteomes" id="UP001246858">
    <property type="component" value="Unassembled WGS sequence"/>
</dbReference>
<evidence type="ECO:0000313" key="1">
    <source>
        <dbReference type="EMBL" id="MDR6782399.1"/>
    </source>
</evidence>
<keyword evidence="2" id="KW-1185">Reference proteome</keyword>
<name>A0ACC6KTC6_9SPHI</name>
<protein>
    <submittedName>
        <fullName evidence="1">Uncharacterized protein</fullName>
    </submittedName>
</protein>
<proteinExistence type="predicted"/>
<organism evidence="1 2">
    <name type="scientific">Pedobacter africanus</name>
    <dbReference type="NCBI Taxonomy" id="151894"/>
    <lineage>
        <taxon>Bacteria</taxon>
        <taxon>Pseudomonadati</taxon>
        <taxon>Bacteroidota</taxon>
        <taxon>Sphingobacteriia</taxon>
        <taxon>Sphingobacteriales</taxon>
        <taxon>Sphingobacteriaceae</taxon>
        <taxon>Pedobacter</taxon>
    </lineage>
</organism>
<accession>A0ACC6KTC6</accession>
<sequence length="348" mass="40765">MSCLENFLFQPKYQVITDAQRWAWYMQQSVVYDVYHTLHYHILDKRGEPILFVYEEGNTFIALPLLKRGIEQASFCDLTSSYGYTGPVSNKKFDQLSDSLISNFKYSFADFMQHSRAVSVFSRLNPFINQSPLLDKLGGVRSNGRTVYIDLTQSLEEQRSRYDKRLLRQIRQLRKRNYLIKYADTEEEIRSFTRMYNQNMLRLHAGQHYFYNEEYFSALLDNSEFNCKLMLVYDGEQMICGAIVMWLAGIIRNHLSATSESHICFSPSKLLTDEISVMGRDLGMKFFHLGGGVGGREDTLFQFKRLFSDLLLTDQIWCYIGDEPGYNQLVQQKNVKEDKGYFPLYRNV</sequence>